<dbReference type="GO" id="GO:0016020">
    <property type="term" value="C:membrane"/>
    <property type="evidence" value="ECO:0007669"/>
    <property type="project" value="UniProtKB-SubCell"/>
</dbReference>
<feature type="transmembrane region" description="Helical" evidence="7">
    <location>
        <begin position="192"/>
        <end position="216"/>
    </location>
</feature>
<evidence type="ECO:0000256" key="2">
    <source>
        <dbReference type="ARBA" id="ARBA00006213"/>
    </source>
</evidence>
<evidence type="ECO:0000256" key="7">
    <source>
        <dbReference type="RuleBase" id="RU368015"/>
    </source>
</evidence>
<keyword evidence="5 7" id="KW-1133">Transmembrane helix</keyword>
<dbReference type="InterPro" id="IPR030182">
    <property type="entry name" value="PUP_plant"/>
</dbReference>
<evidence type="ECO:0000256" key="3">
    <source>
        <dbReference type="ARBA" id="ARBA00022448"/>
    </source>
</evidence>
<dbReference type="InterPro" id="IPR037185">
    <property type="entry name" value="EmrE-like"/>
</dbReference>
<keyword evidence="9" id="KW-1185">Reference proteome</keyword>
<name>A0A6P4BET3_ZIZJJ</name>
<feature type="region of interest" description="Disordered" evidence="8">
    <location>
        <begin position="353"/>
        <end position="374"/>
    </location>
</feature>
<evidence type="ECO:0000256" key="1">
    <source>
        <dbReference type="ARBA" id="ARBA00004141"/>
    </source>
</evidence>
<protein>
    <recommendedName>
        <fullName evidence="7">Probable purine permease</fullName>
    </recommendedName>
</protein>
<comment type="subcellular location">
    <subcellularLocation>
        <location evidence="1 7">Membrane</location>
        <topology evidence="1 7">Multi-pass membrane protein</topology>
    </subcellularLocation>
</comment>
<keyword evidence="3 7" id="KW-0813">Transport</keyword>
<feature type="compositionally biased region" description="Low complexity" evidence="8">
    <location>
        <begin position="354"/>
        <end position="365"/>
    </location>
</feature>
<evidence type="ECO:0000256" key="5">
    <source>
        <dbReference type="ARBA" id="ARBA00022989"/>
    </source>
</evidence>
<reference evidence="10" key="1">
    <citation type="submission" date="2025-08" db="UniProtKB">
        <authorList>
            <consortium name="RefSeq"/>
        </authorList>
    </citation>
    <scope>IDENTIFICATION</scope>
    <source>
        <tissue evidence="10">Seedling</tissue>
    </source>
</reference>
<dbReference type="InParanoid" id="A0A6P4BET3"/>
<feature type="transmembrane region" description="Helical" evidence="7">
    <location>
        <begin position="159"/>
        <end position="180"/>
    </location>
</feature>
<dbReference type="Pfam" id="PF16913">
    <property type="entry name" value="PUNUT"/>
    <property type="match status" value="1"/>
</dbReference>
<dbReference type="SUPFAM" id="SSF103481">
    <property type="entry name" value="Multidrug resistance efflux transporter EmrE"/>
    <property type="match status" value="1"/>
</dbReference>
<dbReference type="KEGG" id="zju:107431164"/>
<feature type="transmembrane region" description="Helical" evidence="7">
    <location>
        <begin position="24"/>
        <end position="46"/>
    </location>
</feature>
<feature type="transmembrane region" description="Helical" evidence="7">
    <location>
        <begin position="58"/>
        <end position="78"/>
    </location>
</feature>
<dbReference type="GO" id="GO:0015211">
    <property type="term" value="F:purine nucleoside transmembrane transporter activity"/>
    <property type="evidence" value="ECO:0007669"/>
    <property type="project" value="UniProtKB-UniRule"/>
</dbReference>
<feature type="transmembrane region" description="Helical" evidence="7">
    <location>
        <begin position="99"/>
        <end position="120"/>
    </location>
</feature>
<feature type="transmembrane region" description="Helical" evidence="7">
    <location>
        <begin position="325"/>
        <end position="343"/>
    </location>
</feature>
<evidence type="ECO:0000256" key="4">
    <source>
        <dbReference type="ARBA" id="ARBA00022692"/>
    </source>
</evidence>
<evidence type="ECO:0000256" key="8">
    <source>
        <dbReference type="SAM" id="MobiDB-lite"/>
    </source>
</evidence>
<proteinExistence type="inferred from homology"/>
<feature type="transmembrane region" description="Helical" evidence="7">
    <location>
        <begin position="228"/>
        <end position="249"/>
    </location>
</feature>
<feature type="transmembrane region" description="Helical" evidence="7">
    <location>
        <begin position="298"/>
        <end position="319"/>
    </location>
</feature>
<evidence type="ECO:0000256" key="6">
    <source>
        <dbReference type="ARBA" id="ARBA00023136"/>
    </source>
</evidence>
<keyword evidence="6 7" id="KW-0472">Membrane</keyword>
<evidence type="ECO:0000313" key="9">
    <source>
        <dbReference type="Proteomes" id="UP001652623"/>
    </source>
</evidence>
<dbReference type="PANTHER" id="PTHR31376">
    <property type="entry name" value="OS09G0467300 PROTEIN-RELATED"/>
    <property type="match status" value="1"/>
</dbReference>
<feature type="transmembrane region" description="Helical" evidence="7">
    <location>
        <begin position="269"/>
        <end position="291"/>
    </location>
</feature>
<dbReference type="GO" id="GO:0005345">
    <property type="term" value="F:purine nucleobase transmembrane transporter activity"/>
    <property type="evidence" value="ECO:0007669"/>
    <property type="project" value="UniProtKB-UniRule"/>
</dbReference>
<evidence type="ECO:0000313" key="10">
    <source>
        <dbReference type="RefSeq" id="XP_015897528.2"/>
    </source>
</evidence>
<dbReference type="GeneID" id="107431164"/>
<gene>
    <name evidence="10" type="primary">LOC107431164</name>
</gene>
<sequence length="374" mass="40940">MDLEKESNPQNQNSTNFSGRNCKWWIKMVMSMVFVLAGQASATLLGRLYYAKGGQRQWIAAFVQTVGFPILLPFYLLSSSSSPNSTTSGNTTNQTKSPSFLALTMVYAILGFLIALSSFLSSYGLSYLSASTFAIIFASQLGFTALFSFFLNSQKFTPFIINSLILLTISSVLLAFQPSSSSLAGVSKAKHAIGFICTVLAAAGTALSLALSQFFFRKIIKKENFSAVLDMIFFESFFASCMILIGLFASGEWKGLRGEMEGYELGKVSYVMTLTWTAISWQLFQIGAVGLIFEVSSLFCNVMSALGLPLIQVFAVIIFHDKMDGLKVVAMILAIWGFVSYIYQHYIDEHKSKTSNSTENNANANGVVVTKPPV</sequence>
<dbReference type="RefSeq" id="XP_015897528.2">
    <property type="nucleotide sequence ID" value="XM_016042042.4"/>
</dbReference>
<dbReference type="Proteomes" id="UP001652623">
    <property type="component" value="Chromosome 6"/>
</dbReference>
<comment type="similarity">
    <text evidence="2 7">Belongs to the purine permeases (TC 2.A.7.14) family.</text>
</comment>
<dbReference type="PANTHER" id="PTHR31376:SF17">
    <property type="entry name" value="PURINE PERMEASE 21-RELATED"/>
    <property type="match status" value="1"/>
</dbReference>
<dbReference type="AlphaFoldDB" id="A0A6P4BET3"/>
<keyword evidence="4 7" id="KW-0812">Transmembrane</keyword>
<accession>A0A6P4BET3</accession>
<feature type="transmembrane region" description="Helical" evidence="7">
    <location>
        <begin position="126"/>
        <end position="147"/>
    </location>
</feature>
<organism evidence="9 10">
    <name type="scientific">Ziziphus jujuba</name>
    <name type="common">Chinese jujube</name>
    <name type="synonym">Ziziphus sativa</name>
    <dbReference type="NCBI Taxonomy" id="326968"/>
    <lineage>
        <taxon>Eukaryota</taxon>
        <taxon>Viridiplantae</taxon>
        <taxon>Streptophyta</taxon>
        <taxon>Embryophyta</taxon>
        <taxon>Tracheophyta</taxon>
        <taxon>Spermatophyta</taxon>
        <taxon>Magnoliopsida</taxon>
        <taxon>eudicotyledons</taxon>
        <taxon>Gunneridae</taxon>
        <taxon>Pentapetalae</taxon>
        <taxon>rosids</taxon>
        <taxon>fabids</taxon>
        <taxon>Rosales</taxon>
        <taxon>Rhamnaceae</taxon>
        <taxon>Paliureae</taxon>
        <taxon>Ziziphus</taxon>
    </lineage>
</organism>